<comment type="caution">
    <text evidence="1">The sequence shown here is derived from an EMBL/GenBank/DDBJ whole genome shotgun (WGS) entry which is preliminary data.</text>
</comment>
<dbReference type="EMBL" id="BGPR01057516">
    <property type="protein sequence ID" value="GBO33816.1"/>
    <property type="molecule type" value="Genomic_DNA"/>
</dbReference>
<sequence>MAIQRDTCPHSYTRTTKSISFMGYDWDNSRFLDPARPSIFLRHFASKIWTHQHRAPMTCTPIDTCVCPIKSFILVTWREGYTHCWTLCIQSSLEKIWSCCSDFVQLCI</sequence>
<protein>
    <submittedName>
        <fullName evidence="1">Uncharacterized protein</fullName>
    </submittedName>
</protein>
<name>A0A4Y2WBE6_ARAVE</name>
<dbReference type="Proteomes" id="UP000499080">
    <property type="component" value="Unassembled WGS sequence"/>
</dbReference>
<keyword evidence="2" id="KW-1185">Reference proteome</keyword>
<reference evidence="1 2" key="1">
    <citation type="journal article" date="2019" name="Sci. Rep.">
        <title>Orb-weaving spider Araneus ventricosus genome elucidates the spidroin gene catalogue.</title>
        <authorList>
            <person name="Kono N."/>
            <person name="Nakamura H."/>
            <person name="Ohtoshi R."/>
            <person name="Moran D.A.P."/>
            <person name="Shinohara A."/>
            <person name="Yoshida Y."/>
            <person name="Fujiwara M."/>
            <person name="Mori M."/>
            <person name="Tomita M."/>
            <person name="Arakawa K."/>
        </authorList>
    </citation>
    <scope>NUCLEOTIDE SEQUENCE [LARGE SCALE GENOMIC DNA]</scope>
</reference>
<dbReference type="AlphaFoldDB" id="A0A4Y2WBE6"/>
<evidence type="ECO:0000313" key="2">
    <source>
        <dbReference type="Proteomes" id="UP000499080"/>
    </source>
</evidence>
<evidence type="ECO:0000313" key="1">
    <source>
        <dbReference type="EMBL" id="GBO33816.1"/>
    </source>
</evidence>
<organism evidence="1 2">
    <name type="scientific">Araneus ventricosus</name>
    <name type="common">Orbweaver spider</name>
    <name type="synonym">Epeira ventricosa</name>
    <dbReference type="NCBI Taxonomy" id="182803"/>
    <lineage>
        <taxon>Eukaryota</taxon>
        <taxon>Metazoa</taxon>
        <taxon>Ecdysozoa</taxon>
        <taxon>Arthropoda</taxon>
        <taxon>Chelicerata</taxon>
        <taxon>Arachnida</taxon>
        <taxon>Araneae</taxon>
        <taxon>Araneomorphae</taxon>
        <taxon>Entelegynae</taxon>
        <taxon>Araneoidea</taxon>
        <taxon>Araneidae</taxon>
        <taxon>Araneus</taxon>
    </lineage>
</organism>
<gene>
    <name evidence="1" type="ORF">AVEN_45316_1</name>
</gene>
<proteinExistence type="predicted"/>
<accession>A0A4Y2WBE6</accession>